<dbReference type="EMBL" id="LT630450">
    <property type="protein sequence ID" value="SFV72191.1"/>
    <property type="molecule type" value="Genomic_DNA"/>
</dbReference>
<organism evidence="1 2">
    <name type="scientific">Desulfovibrio piger</name>
    <dbReference type="NCBI Taxonomy" id="901"/>
    <lineage>
        <taxon>Bacteria</taxon>
        <taxon>Pseudomonadati</taxon>
        <taxon>Thermodesulfobacteriota</taxon>
        <taxon>Desulfovibrionia</taxon>
        <taxon>Desulfovibrionales</taxon>
        <taxon>Desulfovibrionaceae</taxon>
        <taxon>Desulfovibrio</taxon>
    </lineage>
</organism>
<sequence length="159" mass="17367">MDDTLPPVDSSALPAAENKRLRDSHPLYGRMNGEVIWMAYEELGLDAGACATAMDAELALRRRILDIMATLERSPGACCVPELPDAPCASCTACPDLAHLYVDAAAPQWQQWLPPYAIGCRVHARLLSHEEARQAGFRAPEGSDPPRRRMLCPCLAPET</sequence>
<gene>
    <name evidence="1" type="ORF">DESPIGER_0298</name>
</gene>
<dbReference type="RefSeq" id="WP_072332147.1">
    <property type="nucleotide sequence ID" value="NZ_LT630450.1"/>
</dbReference>
<dbReference type="AlphaFoldDB" id="A0A1K1LBY3"/>
<dbReference type="KEGG" id="dpg:DESPIGER_0298"/>
<accession>A0A1K1LBY3</accession>
<evidence type="ECO:0000313" key="1">
    <source>
        <dbReference type="EMBL" id="SFV72191.1"/>
    </source>
</evidence>
<proteinExistence type="predicted"/>
<name>A0A1K1LBY3_9BACT</name>
<keyword evidence="2" id="KW-1185">Reference proteome</keyword>
<protein>
    <submittedName>
        <fullName evidence="1">Uncharacterized protein</fullName>
    </submittedName>
</protein>
<evidence type="ECO:0000313" key="2">
    <source>
        <dbReference type="Proteomes" id="UP000186323"/>
    </source>
</evidence>
<dbReference type="OrthoDB" id="5464898at2"/>
<dbReference type="Proteomes" id="UP000186323">
    <property type="component" value="Chromosome I"/>
</dbReference>
<reference evidence="2" key="1">
    <citation type="submission" date="2016-10" db="EMBL/GenBank/DDBJ databases">
        <authorList>
            <person name="Wegmann U."/>
        </authorList>
    </citation>
    <scope>NUCLEOTIDE SEQUENCE [LARGE SCALE GENOMIC DNA]</scope>
</reference>